<dbReference type="PANTHER" id="PTHR46268">
    <property type="entry name" value="STRESS RESPONSE PROTEIN NHAX"/>
    <property type="match status" value="1"/>
</dbReference>
<dbReference type="Pfam" id="PF00582">
    <property type="entry name" value="Usp"/>
    <property type="match status" value="1"/>
</dbReference>
<feature type="domain" description="UspA" evidence="2">
    <location>
        <begin position="6"/>
        <end position="149"/>
    </location>
</feature>
<dbReference type="Proteomes" id="UP001212401">
    <property type="component" value="Unassembled WGS sequence"/>
</dbReference>
<organism evidence="3 4">
    <name type="scientific">Limosilactobacillus vaginalis</name>
    <dbReference type="NCBI Taxonomy" id="1633"/>
    <lineage>
        <taxon>Bacteria</taxon>
        <taxon>Bacillati</taxon>
        <taxon>Bacillota</taxon>
        <taxon>Bacilli</taxon>
        <taxon>Lactobacillales</taxon>
        <taxon>Lactobacillaceae</taxon>
        <taxon>Limosilactobacillus</taxon>
    </lineage>
</organism>
<evidence type="ECO:0000313" key="3">
    <source>
        <dbReference type="EMBL" id="MCZ3666916.1"/>
    </source>
</evidence>
<reference evidence="3" key="1">
    <citation type="submission" date="2022-01" db="EMBL/GenBank/DDBJ databases">
        <title>VMRC isolate genome collection.</title>
        <authorList>
            <person name="France M."/>
            <person name="Rutt L."/>
            <person name="Humphrys M."/>
            <person name="Ravel J."/>
        </authorList>
    </citation>
    <scope>NUCLEOTIDE SEQUENCE</scope>
    <source>
        <strain evidence="3">C0048A1</strain>
    </source>
</reference>
<sequence>MKDMQYQNIVAAIDGSKATIPVLTAAVKSAIQNHAHLDLLTIEQIGQITDGYITDKTVSSDQTYSLVQATEERLEDLKMRAWKMGLLDVSIHIRFGNPKQVIAKDFPKDHHNDLIVIGTTGLSSVERFVLGSVTNYVNRNALCDVLVVRTEDNN</sequence>
<gene>
    <name evidence="3" type="ORF">L2724_01280</name>
</gene>
<dbReference type="CDD" id="cd00293">
    <property type="entry name" value="USP-like"/>
    <property type="match status" value="1"/>
</dbReference>
<proteinExistence type="inferred from homology"/>
<evidence type="ECO:0000259" key="2">
    <source>
        <dbReference type="Pfam" id="PF00582"/>
    </source>
</evidence>
<dbReference type="PANTHER" id="PTHR46268:SF6">
    <property type="entry name" value="UNIVERSAL STRESS PROTEIN UP12"/>
    <property type="match status" value="1"/>
</dbReference>
<dbReference type="SUPFAM" id="SSF52402">
    <property type="entry name" value="Adenine nucleotide alpha hydrolases-like"/>
    <property type="match status" value="1"/>
</dbReference>
<dbReference type="PRINTS" id="PR01438">
    <property type="entry name" value="UNVRSLSTRESS"/>
</dbReference>
<evidence type="ECO:0000256" key="1">
    <source>
        <dbReference type="ARBA" id="ARBA00008791"/>
    </source>
</evidence>
<evidence type="ECO:0000313" key="4">
    <source>
        <dbReference type="Proteomes" id="UP001212401"/>
    </source>
</evidence>
<dbReference type="InterPro" id="IPR006016">
    <property type="entry name" value="UspA"/>
</dbReference>
<protein>
    <submittedName>
        <fullName evidence="3">Universal stress protein</fullName>
    </submittedName>
</protein>
<dbReference type="GeneID" id="75083072"/>
<accession>A0AAW5WRT0</accession>
<dbReference type="Gene3D" id="3.40.50.620">
    <property type="entry name" value="HUPs"/>
    <property type="match status" value="1"/>
</dbReference>
<name>A0AAW5WRT0_9LACO</name>
<dbReference type="InterPro" id="IPR006015">
    <property type="entry name" value="Universal_stress_UspA"/>
</dbReference>
<dbReference type="EMBL" id="JAKHPH010000002">
    <property type="protein sequence ID" value="MCZ3666916.1"/>
    <property type="molecule type" value="Genomic_DNA"/>
</dbReference>
<dbReference type="AlphaFoldDB" id="A0AAW5WRT0"/>
<dbReference type="RefSeq" id="WP_003716467.1">
    <property type="nucleotide sequence ID" value="NZ_CAJFIS010000040.1"/>
</dbReference>
<dbReference type="InterPro" id="IPR014729">
    <property type="entry name" value="Rossmann-like_a/b/a_fold"/>
</dbReference>
<comment type="caution">
    <text evidence="3">The sequence shown here is derived from an EMBL/GenBank/DDBJ whole genome shotgun (WGS) entry which is preliminary data.</text>
</comment>
<comment type="similarity">
    <text evidence="1">Belongs to the universal stress protein A family.</text>
</comment>